<keyword evidence="5" id="KW-0055">Arginine biosynthesis</keyword>
<dbReference type="HAMAP" id="MF_01107">
    <property type="entry name" value="ArgD_aminotrans_3"/>
    <property type="match status" value="1"/>
</dbReference>
<dbReference type="GO" id="GO:0042802">
    <property type="term" value="F:identical protein binding"/>
    <property type="evidence" value="ECO:0007669"/>
    <property type="project" value="TreeGrafter"/>
</dbReference>
<dbReference type="InterPro" id="IPR004636">
    <property type="entry name" value="AcOrn/SuccOrn_fam"/>
</dbReference>
<dbReference type="InterPro" id="IPR015421">
    <property type="entry name" value="PyrdxlP-dep_Trfase_major"/>
</dbReference>
<dbReference type="InterPro" id="IPR049704">
    <property type="entry name" value="Aminotrans_3_PPA_site"/>
</dbReference>
<evidence type="ECO:0000256" key="4">
    <source>
        <dbReference type="ARBA" id="ARBA00022898"/>
    </source>
</evidence>
<dbReference type="GO" id="GO:0030170">
    <property type="term" value="F:pyridoxal phosphate binding"/>
    <property type="evidence" value="ECO:0007669"/>
    <property type="project" value="InterPro"/>
</dbReference>
<dbReference type="Gene3D" id="3.40.640.10">
    <property type="entry name" value="Type I PLP-dependent aspartate aminotransferase-like (Major domain)"/>
    <property type="match status" value="1"/>
</dbReference>
<feature type="binding site" evidence="5">
    <location>
        <position position="131"/>
    </location>
    <ligand>
        <name>pyridoxal 5'-phosphate</name>
        <dbReference type="ChEBI" id="CHEBI:597326"/>
    </ligand>
</feature>
<proteinExistence type="inferred from homology"/>
<dbReference type="Pfam" id="PF00202">
    <property type="entry name" value="Aminotran_3"/>
    <property type="match status" value="1"/>
</dbReference>
<keyword evidence="1 5" id="KW-0032">Aminotransferase</keyword>
<dbReference type="EC" id="2.6.1.11" evidence="5"/>
<dbReference type="RefSeq" id="WP_156626615.1">
    <property type="nucleotide sequence ID" value="NZ_CACRTO010000020.1"/>
</dbReference>
<dbReference type="GO" id="GO:0005737">
    <property type="term" value="C:cytoplasm"/>
    <property type="evidence" value="ECO:0007669"/>
    <property type="project" value="UniProtKB-SubCell"/>
</dbReference>
<feature type="binding site" evidence="5">
    <location>
        <position position="134"/>
    </location>
    <ligand>
        <name>N(2)-acetyl-L-ornithine</name>
        <dbReference type="ChEBI" id="CHEBI:57805"/>
    </ligand>
</feature>
<feature type="binding site" evidence="5">
    <location>
        <begin position="98"/>
        <end position="99"/>
    </location>
    <ligand>
        <name>pyridoxal 5'-phosphate</name>
        <dbReference type="ChEBI" id="CHEBI:597326"/>
    </ligand>
</feature>
<dbReference type="PANTHER" id="PTHR11986">
    <property type="entry name" value="AMINOTRANSFERASE CLASS III"/>
    <property type="match status" value="1"/>
</dbReference>
<dbReference type="InterPro" id="IPR005814">
    <property type="entry name" value="Aminotrans_3"/>
</dbReference>
<dbReference type="SUPFAM" id="SSF53383">
    <property type="entry name" value="PLP-dependent transferases"/>
    <property type="match status" value="1"/>
</dbReference>
<comment type="miscellaneous">
    <text evidence="5">May also have succinyldiaminopimelate aminotransferase activity, thus carrying out the corresponding step in lysine biosynthesis.</text>
</comment>
<dbReference type="UniPathway" id="UPA00068">
    <property type="reaction ID" value="UER00109"/>
</dbReference>
<dbReference type="PROSITE" id="PS00600">
    <property type="entry name" value="AA_TRANSFER_CLASS_3"/>
    <property type="match status" value="1"/>
</dbReference>
<dbReference type="InterPro" id="IPR050103">
    <property type="entry name" value="Class-III_PLP-dep_AT"/>
</dbReference>
<dbReference type="NCBIfam" id="TIGR00707">
    <property type="entry name" value="argD"/>
    <property type="match status" value="1"/>
</dbReference>
<evidence type="ECO:0000256" key="1">
    <source>
        <dbReference type="ARBA" id="ARBA00022576"/>
    </source>
</evidence>
<name>A0A6N3EAZ6_9CLOT</name>
<feature type="binding site" evidence="5">
    <location>
        <position position="273"/>
    </location>
    <ligand>
        <name>N(2)-acetyl-L-ornithine</name>
        <dbReference type="ChEBI" id="CHEBI:57805"/>
    </ligand>
</feature>
<sequence>MSNNLPLMSTYSYLPVNLVTGEGSYLFDDKGNKYIDFTSGIGVNSLGYGDKEWIQAITDTVSTLQHTSNIFLNEKALTLAEKLVEITKMDKVFLCNSGAEANEGAIKLARKYSFDKYGLNRHKVLTLKQSFHGRTLATLTATGQDKFHNYFFPFPDGFDYVEANNVQDFKNKASNEVCAIIMEAIQGEGGVHPLDSDFVKEVYDTCKEKDIILIFDEVQCGIGRTGKVFGYEYYDVKPDIVTVAKGLGAGLPIGGFLCTKKLSQTFNPGDHGTTFGGNPVVCSGALVVLEKLCTENALKEIEEKGQYLKSLLKNINSSIVKDVRGNGLMIGIEVTVPPAEIQKKALEKGLLVLTAGKNVVRLLPPLVISKEEIEAGARIIECIINEYCIMDNA</sequence>
<comment type="cofactor">
    <cofactor evidence="5">
        <name>pyridoxal 5'-phosphate</name>
        <dbReference type="ChEBI" id="CHEBI:597326"/>
    </cofactor>
    <text evidence="5">Binds 1 pyridoxal phosphate per subunit.</text>
</comment>
<keyword evidence="5" id="KW-0963">Cytoplasm</keyword>
<evidence type="ECO:0000256" key="5">
    <source>
        <dbReference type="HAMAP-Rule" id="MF_01107"/>
    </source>
</evidence>
<comment type="pathway">
    <text evidence="5">Amino-acid biosynthesis; L-arginine biosynthesis; N(2)-acetyl-L-ornithine from L-glutamate: step 4/4.</text>
</comment>
<dbReference type="FunFam" id="3.40.640.10:FF:000004">
    <property type="entry name" value="Acetylornithine aminotransferase"/>
    <property type="match status" value="1"/>
</dbReference>
<evidence type="ECO:0000256" key="2">
    <source>
        <dbReference type="ARBA" id="ARBA00022605"/>
    </source>
</evidence>
<dbReference type="EMBL" id="CACRTO010000020">
    <property type="protein sequence ID" value="VYU35871.1"/>
    <property type="molecule type" value="Genomic_DNA"/>
</dbReference>
<comment type="subcellular location">
    <subcellularLocation>
        <location evidence="5">Cytoplasm</location>
    </subcellularLocation>
</comment>
<comment type="subunit">
    <text evidence="5">Homodimer.</text>
</comment>
<dbReference type="InterPro" id="IPR015422">
    <property type="entry name" value="PyrdxlP-dep_Trfase_small"/>
</dbReference>
<keyword evidence="4 5" id="KW-0663">Pyridoxal phosphate</keyword>
<feature type="binding site" evidence="5">
    <location>
        <begin position="216"/>
        <end position="219"/>
    </location>
    <ligand>
        <name>pyridoxal 5'-phosphate</name>
        <dbReference type="ChEBI" id="CHEBI:597326"/>
    </ligand>
</feature>
<comment type="catalytic activity">
    <reaction evidence="5">
        <text>N(2)-acetyl-L-ornithine + 2-oxoglutarate = N-acetyl-L-glutamate 5-semialdehyde + L-glutamate</text>
        <dbReference type="Rhea" id="RHEA:18049"/>
        <dbReference type="ChEBI" id="CHEBI:16810"/>
        <dbReference type="ChEBI" id="CHEBI:29123"/>
        <dbReference type="ChEBI" id="CHEBI:29985"/>
        <dbReference type="ChEBI" id="CHEBI:57805"/>
        <dbReference type="EC" id="2.6.1.11"/>
    </reaction>
</comment>
<accession>A0A6N3EAZ6</accession>
<dbReference type="AlphaFoldDB" id="A0A6N3EAZ6"/>
<dbReference type="GO" id="GO:0003992">
    <property type="term" value="F:N2-acetyl-L-ornithine:2-oxoglutarate 5-aminotransferase activity"/>
    <property type="evidence" value="ECO:0007669"/>
    <property type="project" value="UniProtKB-UniRule"/>
</dbReference>
<protein>
    <recommendedName>
        <fullName evidence="5">Acetylornithine aminotransferase</fullName>
        <shortName evidence="5">ACOAT</shortName>
        <ecNumber evidence="5">2.6.1.11</ecNumber>
    </recommendedName>
</protein>
<gene>
    <name evidence="5 6" type="primary">argD</name>
    <name evidence="6" type="ORF">CTLFYP3_02165</name>
</gene>
<dbReference type="PANTHER" id="PTHR11986:SF79">
    <property type="entry name" value="ACETYLORNITHINE AMINOTRANSFERASE, MITOCHONDRIAL"/>
    <property type="match status" value="1"/>
</dbReference>
<reference evidence="6" key="1">
    <citation type="submission" date="2019-11" db="EMBL/GenBank/DDBJ databases">
        <authorList>
            <person name="Feng L."/>
        </authorList>
    </citation>
    <scope>NUCLEOTIDE SEQUENCE</scope>
    <source>
        <strain evidence="6">CTertiumLFYP3</strain>
    </source>
</reference>
<keyword evidence="2 5" id="KW-0028">Amino-acid biosynthesis</keyword>
<dbReference type="Gene3D" id="3.90.1150.10">
    <property type="entry name" value="Aspartate Aminotransferase, domain 1"/>
    <property type="match status" value="1"/>
</dbReference>
<feature type="modified residue" description="N6-(pyridoxal phosphate)lysine" evidence="5">
    <location>
        <position position="245"/>
    </location>
</feature>
<dbReference type="InterPro" id="IPR015424">
    <property type="entry name" value="PyrdxlP-dep_Trfase"/>
</dbReference>
<evidence type="ECO:0000313" key="6">
    <source>
        <dbReference type="EMBL" id="VYU35871.1"/>
    </source>
</evidence>
<evidence type="ECO:0000256" key="3">
    <source>
        <dbReference type="ARBA" id="ARBA00022679"/>
    </source>
</evidence>
<comment type="similarity">
    <text evidence="5">Belongs to the class-III pyridoxal-phosphate-dependent aminotransferase family. ArgD subfamily.</text>
</comment>
<dbReference type="PIRSF" id="PIRSF000521">
    <property type="entry name" value="Transaminase_4ab_Lys_Orn"/>
    <property type="match status" value="1"/>
</dbReference>
<dbReference type="CDD" id="cd00610">
    <property type="entry name" value="OAT_like"/>
    <property type="match status" value="1"/>
</dbReference>
<organism evidence="6">
    <name type="scientific">Clostridium tertium</name>
    <dbReference type="NCBI Taxonomy" id="1559"/>
    <lineage>
        <taxon>Bacteria</taxon>
        <taxon>Bacillati</taxon>
        <taxon>Bacillota</taxon>
        <taxon>Clostridia</taxon>
        <taxon>Eubacteriales</taxon>
        <taxon>Clostridiaceae</taxon>
        <taxon>Clostridium</taxon>
    </lineage>
</organism>
<keyword evidence="3 5" id="KW-0808">Transferase</keyword>
<dbReference type="GO" id="GO:0006526">
    <property type="term" value="P:L-arginine biosynthetic process"/>
    <property type="evidence" value="ECO:0007669"/>
    <property type="project" value="UniProtKB-UniRule"/>
</dbReference>
<dbReference type="NCBIfam" id="NF002325">
    <property type="entry name" value="PRK01278.1"/>
    <property type="match status" value="1"/>
</dbReference>
<feature type="binding site" evidence="5">
    <location>
        <position position="274"/>
    </location>
    <ligand>
        <name>pyridoxal 5'-phosphate</name>
        <dbReference type="ChEBI" id="CHEBI:597326"/>
    </ligand>
</feature>